<keyword evidence="2" id="KW-0732">Signal</keyword>
<feature type="compositionally biased region" description="Pro residues" evidence="1">
    <location>
        <begin position="106"/>
        <end position="115"/>
    </location>
</feature>
<evidence type="ECO:0000313" key="4">
    <source>
        <dbReference type="Proteomes" id="UP000748756"/>
    </source>
</evidence>
<evidence type="ECO:0000256" key="2">
    <source>
        <dbReference type="SAM" id="SignalP"/>
    </source>
</evidence>
<dbReference type="Proteomes" id="UP000748756">
    <property type="component" value="Unassembled WGS sequence"/>
</dbReference>
<evidence type="ECO:0000256" key="1">
    <source>
        <dbReference type="SAM" id="MobiDB-lite"/>
    </source>
</evidence>
<evidence type="ECO:0000313" key="3">
    <source>
        <dbReference type="EMBL" id="KAF9151766.1"/>
    </source>
</evidence>
<dbReference type="OrthoDB" id="10459388at2759"/>
<dbReference type="AlphaFoldDB" id="A0A9P5S045"/>
<feature type="region of interest" description="Disordered" evidence="1">
    <location>
        <begin position="60"/>
        <end position="115"/>
    </location>
</feature>
<feature type="chain" id="PRO_5040328851" evidence="2">
    <location>
        <begin position="21"/>
        <end position="115"/>
    </location>
</feature>
<name>A0A9P5S045_9FUNG</name>
<sequence length="115" mass="11730">MKLTFSAFCVAVVMLSIASTAIITITAAPSTNDNFGRVSSTASGTAPSMGRRRQLFLPTRRGFDPSDFVNSQEAARAKEAAAAAAAAADPPSDSVPTPQTIAAEPVPVPPPAQTA</sequence>
<comment type="caution">
    <text evidence="3">The sequence shown here is derived from an EMBL/GenBank/DDBJ whole genome shotgun (WGS) entry which is preliminary data.</text>
</comment>
<accession>A0A9P5S045</accession>
<feature type="signal peptide" evidence="2">
    <location>
        <begin position="1"/>
        <end position="20"/>
    </location>
</feature>
<organism evidence="3 4">
    <name type="scientific">Linnemannia schmuckeri</name>
    <dbReference type="NCBI Taxonomy" id="64567"/>
    <lineage>
        <taxon>Eukaryota</taxon>
        <taxon>Fungi</taxon>
        <taxon>Fungi incertae sedis</taxon>
        <taxon>Mucoromycota</taxon>
        <taxon>Mortierellomycotina</taxon>
        <taxon>Mortierellomycetes</taxon>
        <taxon>Mortierellales</taxon>
        <taxon>Mortierellaceae</taxon>
        <taxon>Linnemannia</taxon>
    </lineage>
</organism>
<proteinExistence type="predicted"/>
<reference evidence="3" key="1">
    <citation type="journal article" date="2020" name="Fungal Divers.">
        <title>Resolving the Mortierellaceae phylogeny through synthesis of multi-gene phylogenetics and phylogenomics.</title>
        <authorList>
            <person name="Vandepol N."/>
            <person name="Liber J."/>
            <person name="Desiro A."/>
            <person name="Na H."/>
            <person name="Kennedy M."/>
            <person name="Barry K."/>
            <person name="Grigoriev I.V."/>
            <person name="Miller A.N."/>
            <person name="O'Donnell K."/>
            <person name="Stajich J.E."/>
            <person name="Bonito G."/>
        </authorList>
    </citation>
    <scope>NUCLEOTIDE SEQUENCE</scope>
    <source>
        <strain evidence="3">NRRL 6426</strain>
    </source>
</reference>
<keyword evidence="4" id="KW-1185">Reference proteome</keyword>
<dbReference type="EMBL" id="JAAAUQ010000296">
    <property type="protein sequence ID" value="KAF9151766.1"/>
    <property type="molecule type" value="Genomic_DNA"/>
</dbReference>
<gene>
    <name evidence="3" type="ORF">BG015_006252</name>
</gene>
<protein>
    <submittedName>
        <fullName evidence="3">Uncharacterized protein</fullName>
    </submittedName>
</protein>